<dbReference type="Proteomes" id="UP000001549">
    <property type="component" value="Chromosome"/>
</dbReference>
<keyword evidence="3" id="KW-1185">Reference proteome</keyword>
<name>F8AY57_9ACTN</name>
<organism evidence="2 3">
    <name type="scientific">Candidatus Protofrankia datiscae</name>
    <dbReference type="NCBI Taxonomy" id="2716812"/>
    <lineage>
        <taxon>Bacteria</taxon>
        <taxon>Bacillati</taxon>
        <taxon>Actinomycetota</taxon>
        <taxon>Actinomycetes</taxon>
        <taxon>Frankiales</taxon>
        <taxon>Frankiaceae</taxon>
        <taxon>Protofrankia</taxon>
    </lineage>
</organism>
<dbReference type="STRING" id="656024.FsymDg_2064"/>
<evidence type="ECO:0000313" key="2">
    <source>
        <dbReference type="EMBL" id="AEH09487.1"/>
    </source>
</evidence>
<keyword evidence="1" id="KW-0472">Membrane</keyword>
<sequence length="72" mass="7607">MIVGVLAQFAFAAAFFAVGRWGQRNAPALVPVSLSPEGRAKRERSLRRGARSCKIISLLFVVLGVVGAVLPG</sequence>
<dbReference type="EMBL" id="CP002801">
    <property type="protein sequence ID" value="AEH09487.1"/>
    <property type="molecule type" value="Genomic_DNA"/>
</dbReference>
<proteinExistence type="predicted"/>
<reference evidence="2 3" key="1">
    <citation type="submission" date="2011-05" db="EMBL/GenBank/DDBJ databases">
        <title>Complete sequence of chromosome of Frankia symbiont of Datisca glomerata.</title>
        <authorList>
            <consortium name="US DOE Joint Genome Institute"/>
            <person name="Lucas S."/>
            <person name="Han J."/>
            <person name="Lapidus A."/>
            <person name="Cheng J.-F."/>
            <person name="Goodwin L."/>
            <person name="Pitluck S."/>
            <person name="Peters L."/>
            <person name="Mikhailova N."/>
            <person name="Chertkov O."/>
            <person name="Teshima H."/>
            <person name="Han C."/>
            <person name="Tapia R."/>
            <person name="Land M."/>
            <person name="Hauser L."/>
            <person name="Kyrpides N."/>
            <person name="Ivanova N."/>
            <person name="Pagani I."/>
            <person name="Berry A."/>
            <person name="Pawlowski K."/>
            <person name="Persson T."/>
            <person name="Vanden Heuvel B."/>
            <person name="Benson D."/>
            <person name="Woyke T."/>
        </authorList>
    </citation>
    <scope>NUCLEOTIDE SEQUENCE [LARGE SCALE GENOMIC DNA]</scope>
    <source>
        <strain evidence="3">4085684</strain>
    </source>
</reference>
<dbReference type="RefSeq" id="WP_013873426.1">
    <property type="nucleotide sequence ID" value="NZ_CAAAFP010000153.1"/>
</dbReference>
<evidence type="ECO:0000313" key="3">
    <source>
        <dbReference type="Proteomes" id="UP000001549"/>
    </source>
</evidence>
<dbReference type="AlphaFoldDB" id="F8AY57"/>
<evidence type="ECO:0000256" key="1">
    <source>
        <dbReference type="SAM" id="Phobius"/>
    </source>
</evidence>
<protein>
    <submittedName>
        <fullName evidence="2">Uncharacterized protein</fullName>
    </submittedName>
</protein>
<keyword evidence="1" id="KW-1133">Transmembrane helix</keyword>
<dbReference type="KEGG" id="fsy:FsymDg_2064"/>
<feature type="transmembrane region" description="Helical" evidence="1">
    <location>
        <begin position="52"/>
        <end position="70"/>
    </location>
</feature>
<dbReference type="HOGENOM" id="CLU_2716564_0_0_11"/>
<keyword evidence="1" id="KW-0812">Transmembrane</keyword>
<accession>F8AY57</accession>
<gene>
    <name evidence="2" type="ordered locus">FsymDg_2064</name>
</gene>